<dbReference type="Proteomes" id="UP000294576">
    <property type="component" value="Unassembled WGS sequence"/>
</dbReference>
<sequence length="60" mass="6510">MRASLHLDHAAEIAVEAHAGQTDKTGRPYIDHCRRVAAAVTGDEEKIVAYLHDVAEKNTG</sequence>
<evidence type="ECO:0000313" key="2">
    <source>
        <dbReference type="Proteomes" id="UP000294576"/>
    </source>
</evidence>
<comment type="caution">
    <text evidence="1">The sequence shown here is derived from an EMBL/GenBank/DDBJ whole genome shotgun (WGS) entry which is preliminary data.</text>
</comment>
<dbReference type="SUPFAM" id="SSF109604">
    <property type="entry name" value="HD-domain/PDEase-like"/>
    <property type="match status" value="1"/>
</dbReference>
<evidence type="ECO:0000313" key="1">
    <source>
        <dbReference type="EMBL" id="TCU04842.1"/>
    </source>
</evidence>
<name>A0A4R3PR30_RHISU</name>
<gene>
    <name evidence="1" type="ORF">EV132_13824</name>
</gene>
<accession>A0A4R3PR30</accession>
<protein>
    <submittedName>
        <fullName evidence="1">HD domain-containing protein</fullName>
    </submittedName>
</protein>
<organism evidence="1 2">
    <name type="scientific">Rhizobium sullae</name>
    <name type="common">Rhizobium hedysari</name>
    <dbReference type="NCBI Taxonomy" id="50338"/>
    <lineage>
        <taxon>Bacteria</taxon>
        <taxon>Pseudomonadati</taxon>
        <taxon>Pseudomonadota</taxon>
        <taxon>Alphaproteobacteria</taxon>
        <taxon>Hyphomicrobiales</taxon>
        <taxon>Rhizobiaceae</taxon>
        <taxon>Rhizobium/Agrobacterium group</taxon>
        <taxon>Rhizobium</taxon>
    </lineage>
</organism>
<proteinExistence type="predicted"/>
<dbReference type="Gene3D" id="1.10.3210.10">
    <property type="entry name" value="Hypothetical protein af1432"/>
    <property type="match status" value="1"/>
</dbReference>
<dbReference type="EMBL" id="SMBH01000038">
    <property type="protein sequence ID" value="TCU04842.1"/>
    <property type="molecule type" value="Genomic_DNA"/>
</dbReference>
<dbReference type="AlphaFoldDB" id="A0A4R3PR30"/>
<reference evidence="1 2" key="1">
    <citation type="submission" date="2019-03" db="EMBL/GenBank/DDBJ databases">
        <title>Genomic Encyclopedia of Type Strains, Phase IV (KMG-V): Genome sequencing to study the core and pangenomes of soil and plant-associated prokaryotes.</title>
        <authorList>
            <person name="Whitman W."/>
        </authorList>
    </citation>
    <scope>NUCLEOTIDE SEQUENCE [LARGE SCALE GENOMIC DNA]</scope>
    <source>
        <strain evidence="1 2">Hc14</strain>
    </source>
</reference>